<keyword evidence="7" id="KW-0106">Calcium</keyword>
<dbReference type="PROSITE" id="PS50873">
    <property type="entry name" value="PEROXIDASE_4"/>
    <property type="match status" value="1"/>
</dbReference>
<protein>
    <recommendedName>
        <fullName evidence="3">L-ascorbate peroxidase</fullName>
        <ecNumber evidence="3">1.11.1.11</ecNumber>
    </recommendedName>
</protein>
<dbReference type="Proteomes" id="UP000032141">
    <property type="component" value="Chromosome C3"/>
</dbReference>
<keyword evidence="10" id="KW-0408">Iron</keyword>
<dbReference type="GO" id="GO:0009507">
    <property type="term" value="C:chloroplast"/>
    <property type="evidence" value="ECO:0007669"/>
    <property type="project" value="TreeGrafter"/>
</dbReference>
<evidence type="ECO:0000256" key="7">
    <source>
        <dbReference type="ARBA" id="ARBA00022837"/>
    </source>
</evidence>
<dbReference type="STRING" id="109376.A0A0D3BE15"/>
<keyword evidence="12" id="KW-1133">Transmembrane helix</keyword>
<dbReference type="Gene3D" id="1.10.420.10">
    <property type="entry name" value="Peroxidase, domain 2"/>
    <property type="match status" value="1"/>
</dbReference>
<proteinExistence type="inferred from homology"/>
<evidence type="ECO:0000256" key="3">
    <source>
        <dbReference type="ARBA" id="ARBA00012940"/>
    </source>
</evidence>
<keyword evidence="15" id="KW-1185">Reference proteome</keyword>
<dbReference type="Gene3D" id="1.10.520.10">
    <property type="match status" value="1"/>
</dbReference>
<evidence type="ECO:0000256" key="2">
    <source>
        <dbReference type="ARBA" id="ARBA00006873"/>
    </source>
</evidence>
<evidence type="ECO:0000256" key="12">
    <source>
        <dbReference type="SAM" id="Phobius"/>
    </source>
</evidence>
<dbReference type="PANTHER" id="PTHR31356:SF36">
    <property type="entry name" value="L-ASCORBATE PEROXIDASE 3"/>
    <property type="match status" value="1"/>
</dbReference>
<comment type="cofactor">
    <cofactor evidence="1">
        <name>heme b</name>
        <dbReference type="ChEBI" id="CHEBI:60344"/>
    </cofactor>
</comment>
<keyword evidence="8" id="KW-0630">Potassium</keyword>
<evidence type="ECO:0000313" key="14">
    <source>
        <dbReference type="EnsemblPlants" id="Bo3g091610.1"/>
    </source>
</evidence>
<keyword evidence="11" id="KW-0376">Hydrogen peroxide</keyword>
<dbReference type="RefSeq" id="XP_013622300.1">
    <property type="nucleotide sequence ID" value="XM_013766846.1"/>
</dbReference>
<accession>A0A0D3BE15</accession>
<dbReference type="HOGENOM" id="CLU_036959_3_0_1"/>
<name>A0A0D3BE15_BRAOL</name>
<evidence type="ECO:0000256" key="10">
    <source>
        <dbReference type="ARBA" id="ARBA00023004"/>
    </source>
</evidence>
<dbReference type="FunFam" id="1.10.520.10:FF:000003">
    <property type="entry name" value="Cytosolic ascorbate peroxidase"/>
    <property type="match status" value="1"/>
</dbReference>
<keyword evidence="12" id="KW-0812">Transmembrane</keyword>
<dbReference type="InterPro" id="IPR002207">
    <property type="entry name" value="Peroxidase_I"/>
</dbReference>
<dbReference type="Gramene" id="Bo3g091610.1">
    <property type="protein sequence ID" value="Bo3g091610.1"/>
    <property type="gene ID" value="Bo3g091610"/>
</dbReference>
<dbReference type="CDD" id="cd00691">
    <property type="entry name" value="ascorbate_peroxidase"/>
    <property type="match status" value="1"/>
</dbReference>
<dbReference type="AlphaFoldDB" id="A0A0D3BE15"/>
<dbReference type="KEGG" id="boe:106328411"/>
<dbReference type="InterPro" id="IPR010255">
    <property type="entry name" value="Haem_peroxidase_sf"/>
</dbReference>
<keyword evidence="4" id="KW-0575">Peroxidase</keyword>
<dbReference type="GO" id="GO:0046872">
    <property type="term" value="F:metal ion binding"/>
    <property type="evidence" value="ECO:0007669"/>
    <property type="project" value="UniProtKB-KW"/>
</dbReference>
<dbReference type="InterPro" id="IPR044831">
    <property type="entry name" value="Ccp1-like"/>
</dbReference>
<reference evidence="14 15" key="1">
    <citation type="journal article" date="2014" name="Genome Biol.">
        <title>Transcriptome and methylome profiling reveals relics of genome dominance in the mesopolyploid Brassica oleracea.</title>
        <authorList>
            <person name="Parkin I.A."/>
            <person name="Koh C."/>
            <person name="Tang H."/>
            <person name="Robinson S.J."/>
            <person name="Kagale S."/>
            <person name="Clarke W.E."/>
            <person name="Town C.D."/>
            <person name="Nixon J."/>
            <person name="Krishnakumar V."/>
            <person name="Bidwell S.L."/>
            <person name="Denoeud F."/>
            <person name="Belcram H."/>
            <person name="Links M.G."/>
            <person name="Just J."/>
            <person name="Clarke C."/>
            <person name="Bender T."/>
            <person name="Huebert T."/>
            <person name="Mason A.S."/>
            <person name="Pires J.C."/>
            <person name="Barker G."/>
            <person name="Moore J."/>
            <person name="Walley P.G."/>
            <person name="Manoli S."/>
            <person name="Batley J."/>
            <person name="Edwards D."/>
            <person name="Nelson M.N."/>
            <person name="Wang X."/>
            <person name="Paterson A.H."/>
            <person name="King G."/>
            <person name="Bancroft I."/>
            <person name="Chalhoub B."/>
            <person name="Sharpe A.G."/>
        </authorList>
    </citation>
    <scope>NUCLEOTIDE SEQUENCE</scope>
    <source>
        <strain evidence="14 15">cv. TO1000</strain>
    </source>
</reference>
<feature type="transmembrane region" description="Helical" evidence="12">
    <location>
        <begin position="297"/>
        <end position="318"/>
    </location>
</feature>
<evidence type="ECO:0000256" key="9">
    <source>
        <dbReference type="ARBA" id="ARBA00023002"/>
    </source>
</evidence>
<dbReference type="GeneID" id="106328411"/>
<dbReference type="GO" id="GO:0000302">
    <property type="term" value="P:response to reactive oxygen species"/>
    <property type="evidence" value="ECO:0007669"/>
    <property type="project" value="TreeGrafter"/>
</dbReference>
<dbReference type="OrthoDB" id="2859658at2759"/>
<dbReference type="GO" id="GO:0020037">
    <property type="term" value="F:heme binding"/>
    <property type="evidence" value="ECO:0007669"/>
    <property type="project" value="InterPro"/>
</dbReference>
<dbReference type="PRINTS" id="PR00458">
    <property type="entry name" value="PEROXIDASE"/>
</dbReference>
<dbReference type="GO" id="GO:0034599">
    <property type="term" value="P:cellular response to oxidative stress"/>
    <property type="evidence" value="ECO:0007669"/>
    <property type="project" value="InterPro"/>
</dbReference>
<evidence type="ECO:0000256" key="8">
    <source>
        <dbReference type="ARBA" id="ARBA00022958"/>
    </source>
</evidence>
<dbReference type="eggNOG" id="ENOG502QR1E">
    <property type="taxonomic scope" value="Eukaryota"/>
</dbReference>
<evidence type="ECO:0000256" key="6">
    <source>
        <dbReference type="ARBA" id="ARBA00022723"/>
    </source>
</evidence>
<dbReference type="PANTHER" id="PTHR31356">
    <property type="entry name" value="THYLAKOID LUMENAL 29 KDA PROTEIN, CHLOROPLASTIC-RELATED"/>
    <property type="match status" value="1"/>
</dbReference>
<dbReference type="EC" id="1.11.1.11" evidence="3"/>
<dbReference type="PROSITE" id="PS00436">
    <property type="entry name" value="PEROXIDASE_2"/>
    <property type="match status" value="1"/>
</dbReference>
<dbReference type="Pfam" id="PF00141">
    <property type="entry name" value="peroxidase"/>
    <property type="match status" value="1"/>
</dbReference>
<dbReference type="PROSITE" id="PS00435">
    <property type="entry name" value="PEROXIDASE_1"/>
    <property type="match status" value="1"/>
</dbReference>
<reference evidence="14" key="2">
    <citation type="submission" date="2015-03" db="UniProtKB">
        <authorList>
            <consortium name="EnsemblPlants"/>
        </authorList>
    </citation>
    <scope>IDENTIFICATION</scope>
</reference>
<evidence type="ECO:0000256" key="5">
    <source>
        <dbReference type="ARBA" id="ARBA00022617"/>
    </source>
</evidence>
<keyword evidence="9" id="KW-0560">Oxidoreductase</keyword>
<keyword evidence="5" id="KW-0349">Heme</keyword>
<dbReference type="InterPro" id="IPR019794">
    <property type="entry name" value="Peroxidases_AS"/>
</dbReference>
<dbReference type="InterPro" id="IPR002016">
    <property type="entry name" value="Haem_peroxidase"/>
</dbReference>
<dbReference type="PRINTS" id="PR00459">
    <property type="entry name" value="ASPEROXIDASE"/>
</dbReference>
<dbReference type="OMA" id="NDCTDEG"/>
<evidence type="ECO:0000256" key="4">
    <source>
        <dbReference type="ARBA" id="ARBA00022559"/>
    </source>
</evidence>
<organism evidence="14 15">
    <name type="scientific">Brassica oleracea var. oleracea</name>
    <dbReference type="NCBI Taxonomy" id="109376"/>
    <lineage>
        <taxon>Eukaryota</taxon>
        <taxon>Viridiplantae</taxon>
        <taxon>Streptophyta</taxon>
        <taxon>Embryophyta</taxon>
        <taxon>Tracheophyta</taxon>
        <taxon>Spermatophyta</taxon>
        <taxon>Magnoliopsida</taxon>
        <taxon>eudicotyledons</taxon>
        <taxon>Gunneridae</taxon>
        <taxon>Pentapetalae</taxon>
        <taxon>rosids</taxon>
        <taxon>malvids</taxon>
        <taxon>Brassicales</taxon>
        <taxon>Brassicaceae</taxon>
        <taxon>Brassiceae</taxon>
        <taxon>Brassica</taxon>
    </lineage>
</organism>
<keyword evidence="6" id="KW-0479">Metal-binding</keyword>
<evidence type="ECO:0000256" key="1">
    <source>
        <dbReference type="ARBA" id="ARBA00001970"/>
    </source>
</evidence>
<dbReference type="SUPFAM" id="SSF48113">
    <property type="entry name" value="Heme-dependent peroxidases"/>
    <property type="match status" value="1"/>
</dbReference>
<dbReference type="FunFam" id="1.10.420.10:FF:000003">
    <property type="entry name" value="L-ascorbate peroxidase, cytosolic"/>
    <property type="match status" value="1"/>
</dbReference>
<feature type="domain" description="Plant heme peroxidase family profile" evidence="13">
    <location>
        <begin position="68"/>
        <end position="325"/>
    </location>
</feature>
<dbReference type="GO" id="GO:0016688">
    <property type="term" value="F:L-ascorbate peroxidase activity"/>
    <property type="evidence" value="ECO:0007669"/>
    <property type="project" value="UniProtKB-EC"/>
</dbReference>
<evidence type="ECO:0000259" key="13">
    <source>
        <dbReference type="PROSITE" id="PS50873"/>
    </source>
</evidence>
<dbReference type="EnsemblPlants" id="Bo3g091610.1">
    <property type="protein sequence ID" value="Bo3g091610.1"/>
    <property type="gene ID" value="Bo3g091610"/>
</dbReference>
<evidence type="ECO:0000313" key="15">
    <source>
        <dbReference type="Proteomes" id="UP000032141"/>
    </source>
</evidence>
<sequence>MLTKKQDLITLSSFEPYIVSYISSSLSLSLKKDLRITMAALIVDAEYLKEIDKARRELRALIAKKNCAPIMLRLAWHDAGTYDAESKTGGPNGSIRNEAEYSHGANSGLKIALDLCEDVKTKHPKISYADLYQLAGVVAVEVTGGPDISFVPGRKDSNACTDEGRLPDANQGSKHLKDVFHRMGLSDKDIVALSGAHTLGMAHPERSGFDGQWTQDPLKFDNSYFVELLKEDESDGLLKLSTDKSLLEAPEFRQYVELYAKDEDVFFRDYAESHKKLSELGFTPTSTVTMAITDCTALAHTAVGVAVAAAVVAFSYLYEIRRKMK</sequence>
<dbReference type="InterPro" id="IPR019793">
    <property type="entry name" value="Peroxidases_heam-ligand_BS"/>
</dbReference>
<keyword evidence="12" id="KW-0472">Membrane</keyword>
<comment type="similarity">
    <text evidence="2">Belongs to the peroxidase family. Ascorbate peroxidase subfamily.</text>
</comment>
<evidence type="ECO:0000256" key="11">
    <source>
        <dbReference type="ARBA" id="ARBA00023324"/>
    </source>
</evidence>
<dbReference type="GO" id="GO:0042744">
    <property type="term" value="P:hydrogen peroxide catabolic process"/>
    <property type="evidence" value="ECO:0007669"/>
    <property type="project" value="UniProtKB-KW"/>
</dbReference>